<evidence type="ECO:0000313" key="4">
    <source>
        <dbReference type="Proteomes" id="UP000035740"/>
    </source>
</evidence>
<accession>A0A0J8DT70</accession>
<evidence type="ECO:0000256" key="2">
    <source>
        <dbReference type="ARBA" id="ARBA00022475"/>
    </source>
</evidence>
<sequence>LCNSAELLDGTWKGQMSDIALAEVAHKRKIDAKKIFDTIATNTFDSKRKMMSVVVNNNPENPIFASITDARYVAVVKGAPEKILDLCDDLRQSNGEIHQLSMEDRHDLQRRARILSESGYRILALAYRPLPSRDDLSPRFVEDRLVFVGFMAIVDPLRDSVRNTVRRLHSAGIAVKMITGDSIGTASAIARQARI</sequence>
<evidence type="ECO:0000256" key="1">
    <source>
        <dbReference type="ARBA" id="ARBA00004651"/>
    </source>
</evidence>
<organism evidence="3 4">
    <name type="scientific">Beta vulgaris subsp. vulgaris</name>
    <name type="common">Beet</name>
    <dbReference type="NCBI Taxonomy" id="3555"/>
    <lineage>
        <taxon>Eukaryota</taxon>
        <taxon>Viridiplantae</taxon>
        <taxon>Streptophyta</taxon>
        <taxon>Embryophyta</taxon>
        <taxon>Tracheophyta</taxon>
        <taxon>Spermatophyta</taxon>
        <taxon>Magnoliopsida</taxon>
        <taxon>eudicotyledons</taxon>
        <taxon>Gunneridae</taxon>
        <taxon>Pentapetalae</taxon>
        <taxon>Caryophyllales</taxon>
        <taxon>Chenopodiaceae</taxon>
        <taxon>Betoideae</taxon>
        <taxon>Beta</taxon>
    </lineage>
</organism>
<evidence type="ECO:0000313" key="3">
    <source>
        <dbReference type="EMBL" id="KMS93965.1"/>
    </source>
</evidence>
<dbReference type="Proteomes" id="UP000035740">
    <property type="component" value="Unassembled WGS sequence"/>
</dbReference>
<feature type="non-terminal residue" evidence="3">
    <location>
        <position position="195"/>
    </location>
</feature>
<dbReference type="PANTHER" id="PTHR43294:SF21">
    <property type="entry name" value="CATION TRANSPORTING ATPASE"/>
    <property type="match status" value="1"/>
</dbReference>
<feature type="non-terminal residue" evidence="3">
    <location>
        <position position="1"/>
    </location>
</feature>
<dbReference type="GO" id="GO:0005886">
    <property type="term" value="C:plasma membrane"/>
    <property type="evidence" value="ECO:0007669"/>
    <property type="project" value="UniProtKB-SubCell"/>
</dbReference>
<dbReference type="InterPro" id="IPR036412">
    <property type="entry name" value="HAD-like_sf"/>
</dbReference>
<dbReference type="InterPro" id="IPR050510">
    <property type="entry name" value="Cation_transp_ATPase_P-type"/>
</dbReference>
<dbReference type="SUPFAM" id="SSF56784">
    <property type="entry name" value="HAD-like"/>
    <property type="match status" value="1"/>
</dbReference>
<proteinExistence type="predicted"/>
<dbReference type="Gene3D" id="3.40.1110.10">
    <property type="entry name" value="Calcium-transporting ATPase, cytoplasmic domain N"/>
    <property type="match status" value="1"/>
</dbReference>
<dbReference type="InterPro" id="IPR023214">
    <property type="entry name" value="HAD_sf"/>
</dbReference>
<reference evidence="3 4" key="1">
    <citation type="journal article" date="2014" name="Nature">
        <title>The genome of the recently domesticated crop plant sugar beet (Beta vulgaris).</title>
        <authorList>
            <person name="Dohm J.C."/>
            <person name="Minoche A.E."/>
            <person name="Holtgrawe D."/>
            <person name="Capella-Gutierrez S."/>
            <person name="Zakrzewski F."/>
            <person name="Tafer H."/>
            <person name="Rupp O."/>
            <person name="Sorensen T.R."/>
            <person name="Stracke R."/>
            <person name="Reinhardt R."/>
            <person name="Goesmann A."/>
            <person name="Kraft T."/>
            <person name="Schulz B."/>
            <person name="Stadler P.F."/>
            <person name="Schmidt T."/>
            <person name="Gabaldon T."/>
            <person name="Lehrach H."/>
            <person name="Weisshaar B."/>
            <person name="Himmelbauer H."/>
        </authorList>
    </citation>
    <scope>NUCLEOTIDE SEQUENCE [LARGE SCALE GENOMIC DNA]</scope>
    <source>
        <tissue evidence="3">Taproot</tissue>
    </source>
</reference>
<dbReference type="SUPFAM" id="SSF81660">
    <property type="entry name" value="Metal cation-transporting ATPase, ATP-binding domain N"/>
    <property type="match status" value="1"/>
</dbReference>
<dbReference type="InterPro" id="IPR023299">
    <property type="entry name" value="ATPase_P-typ_cyto_dom_N"/>
</dbReference>
<dbReference type="PANTHER" id="PTHR43294">
    <property type="entry name" value="SODIUM/POTASSIUM-TRANSPORTING ATPASE SUBUNIT ALPHA"/>
    <property type="match status" value="1"/>
</dbReference>
<dbReference type="OrthoDB" id="3352408at2759"/>
<dbReference type="Gramene" id="KMS93965">
    <property type="protein sequence ID" value="KMS93965"/>
    <property type="gene ID" value="BVRB_026150"/>
</dbReference>
<dbReference type="AlphaFoldDB" id="A0A0J8DT70"/>
<protein>
    <submittedName>
        <fullName evidence="3">Uncharacterized protein</fullName>
    </submittedName>
</protein>
<keyword evidence="2" id="KW-1003">Cell membrane</keyword>
<gene>
    <name evidence="3" type="ORF">BVRB_026150</name>
</gene>
<dbReference type="GO" id="GO:1902600">
    <property type="term" value="P:proton transmembrane transport"/>
    <property type="evidence" value="ECO:0007669"/>
    <property type="project" value="TreeGrafter"/>
</dbReference>
<comment type="subcellular location">
    <subcellularLocation>
        <location evidence="1">Cell membrane</location>
        <topology evidence="1">Multi-pass membrane protein</topology>
    </subcellularLocation>
</comment>
<name>A0A0J8DT70_BETVV</name>
<dbReference type="Gene3D" id="3.40.50.1000">
    <property type="entry name" value="HAD superfamily/HAD-like"/>
    <property type="match status" value="1"/>
</dbReference>
<keyword evidence="2" id="KW-0472">Membrane</keyword>
<keyword evidence="4" id="KW-1185">Reference proteome</keyword>
<dbReference type="GO" id="GO:0000166">
    <property type="term" value="F:nucleotide binding"/>
    <property type="evidence" value="ECO:0007669"/>
    <property type="project" value="InterPro"/>
</dbReference>
<dbReference type="GO" id="GO:0019829">
    <property type="term" value="F:ATPase-coupled monoatomic cation transmembrane transporter activity"/>
    <property type="evidence" value="ECO:0007669"/>
    <property type="project" value="TreeGrafter"/>
</dbReference>
<dbReference type="EMBL" id="KQ097316">
    <property type="protein sequence ID" value="KMS93965.1"/>
    <property type="molecule type" value="Genomic_DNA"/>
</dbReference>
<dbReference type="Pfam" id="PF13246">
    <property type="entry name" value="Cation_ATPase"/>
    <property type="match status" value="1"/>
</dbReference>